<comment type="subcellular location">
    <subcellularLocation>
        <location evidence="1 7">Cytoplasm</location>
    </subcellularLocation>
</comment>
<keyword evidence="6 7" id="KW-0648">Protein biosynthesis</keyword>
<dbReference type="UniPathway" id="UPA00345"/>
<evidence type="ECO:0000256" key="5">
    <source>
        <dbReference type="ARBA" id="ARBA00022768"/>
    </source>
</evidence>
<dbReference type="AlphaFoldDB" id="A0A2Z3L8F0"/>
<evidence type="ECO:0000259" key="10">
    <source>
        <dbReference type="SMART" id="SM00841"/>
    </source>
</evidence>
<dbReference type="InterPro" id="IPR015365">
    <property type="entry name" value="Elong-fact-P_C"/>
</dbReference>
<evidence type="ECO:0000313" key="13">
    <source>
        <dbReference type="Proteomes" id="UP000245872"/>
    </source>
</evidence>
<dbReference type="GO" id="GO:0003746">
    <property type="term" value="F:translation elongation factor activity"/>
    <property type="evidence" value="ECO:0007669"/>
    <property type="project" value="UniProtKB-UniRule"/>
</dbReference>
<dbReference type="InterPro" id="IPR012340">
    <property type="entry name" value="NA-bd_OB-fold"/>
</dbReference>
<keyword evidence="4 7" id="KW-0963">Cytoplasm</keyword>
<comment type="function">
    <text evidence="7">Involved in peptide bond synthesis. Stimulates efficient translation and peptide-bond synthesis on native or reconstituted 70S ribosomes in vitro. Probably functions indirectly by altering the affinity of the ribosome for aminoacyl-tRNA, thus increasing their reactivity as acceptors for peptidyl transferase.</text>
</comment>
<protein>
    <recommendedName>
        <fullName evidence="7 8">Elongation factor P</fullName>
        <shortName evidence="7">EF-P</shortName>
    </recommendedName>
</protein>
<evidence type="ECO:0000313" key="12">
    <source>
        <dbReference type="EMBL" id="AWN81888.1"/>
    </source>
</evidence>
<dbReference type="InterPro" id="IPR001059">
    <property type="entry name" value="Transl_elong_P/YeiP_cen"/>
</dbReference>
<name>A0A2Z3L8F0_9BACT</name>
<evidence type="ECO:0000256" key="3">
    <source>
        <dbReference type="ARBA" id="ARBA00009479"/>
    </source>
</evidence>
<feature type="domain" description="Elongation factor P C-terminal" evidence="10">
    <location>
        <begin position="130"/>
        <end position="185"/>
    </location>
</feature>
<dbReference type="FunFam" id="2.30.30.30:FF:000003">
    <property type="entry name" value="Elongation factor P"/>
    <property type="match status" value="1"/>
</dbReference>
<evidence type="ECO:0000256" key="2">
    <source>
        <dbReference type="ARBA" id="ARBA00004815"/>
    </source>
</evidence>
<dbReference type="InterPro" id="IPR013185">
    <property type="entry name" value="Transl_elong_KOW-like"/>
</dbReference>
<keyword evidence="5 7" id="KW-0251">Elongation factor</keyword>
<dbReference type="InterPro" id="IPR008991">
    <property type="entry name" value="Translation_prot_SH3-like_sf"/>
</dbReference>
<keyword evidence="13" id="KW-1185">Reference proteome</keyword>
<dbReference type="CDD" id="cd05794">
    <property type="entry name" value="S1_EF-P_repeat_2"/>
    <property type="match status" value="1"/>
</dbReference>
<dbReference type="HAMAP" id="MF_00141">
    <property type="entry name" value="EF_P"/>
    <property type="match status" value="1"/>
</dbReference>
<dbReference type="PANTHER" id="PTHR30053:SF12">
    <property type="entry name" value="ELONGATION FACTOR P (EF-P) FAMILY PROTEIN"/>
    <property type="match status" value="1"/>
</dbReference>
<evidence type="ECO:0000256" key="8">
    <source>
        <dbReference type="NCBIfam" id="TIGR00038"/>
    </source>
</evidence>
<dbReference type="InterPro" id="IPR011768">
    <property type="entry name" value="Transl_elongation_fac_P"/>
</dbReference>
<proteinExistence type="inferred from homology"/>
<sequence>MANTSDIKNGLCILLQNDIYSVVEFLHVKPGKGAAFVRTKLRSLTKDRLVDHTFNAGAKIQVVRIERRPYQFLYKDYAGYTFMHTATFEQLTIEPILINAPQFLKEGQQVEMLYYEDENKVLRCELPSSVLLRVTYTESGIKGDTATKVFKPATLETAIEIKVPLFINEGDLLKIDTRTGLYMERINEQGH</sequence>
<dbReference type="InterPro" id="IPR014722">
    <property type="entry name" value="Rib_uL2_dom2"/>
</dbReference>
<reference evidence="12 13" key="1">
    <citation type="submission" date="2018-05" db="EMBL/GenBank/DDBJ databases">
        <title>Candidatus Cardinium hertigii Genome Assembly.</title>
        <authorList>
            <person name="Showmaker K.C."/>
            <person name="Walden K.O."/>
            <person name="Fields C.J."/>
            <person name="Lambert K.N."/>
            <person name="Hudson M.E."/>
        </authorList>
    </citation>
    <scope>NUCLEOTIDE SEQUENCE [LARGE SCALE GENOMIC DNA]</scope>
    <source>
        <strain evidence="13">cHgTN10</strain>
    </source>
</reference>
<dbReference type="Proteomes" id="UP000245872">
    <property type="component" value="Chromosome"/>
</dbReference>
<dbReference type="RefSeq" id="WP_109997304.1">
    <property type="nucleotide sequence ID" value="NZ_CP029619.1"/>
</dbReference>
<dbReference type="NCBIfam" id="TIGR00038">
    <property type="entry name" value="efp"/>
    <property type="match status" value="1"/>
</dbReference>
<dbReference type="Gene3D" id="2.30.30.30">
    <property type="match status" value="1"/>
</dbReference>
<dbReference type="SUPFAM" id="SSF50104">
    <property type="entry name" value="Translation proteins SH3-like domain"/>
    <property type="match status" value="1"/>
</dbReference>
<dbReference type="Pfam" id="PF08207">
    <property type="entry name" value="EFP_N"/>
    <property type="match status" value="1"/>
</dbReference>
<evidence type="ECO:0000256" key="9">
    <source>
        <dbReference type="RuleBase" id="RU004389"/>
    </source>
</evidence>
<dbReference type="Gene3D" id="2.40.50.140">
    <property type="entry name" value="Nucleic acid-binding proteins"/>
    <property type="match status" value="2"/>
</dbReference>
<dbReference type="PANTHER" id="PTHR30053">
    <property type="entry name" value="ELONGATION FACTOR P"/>
    <property type="match status" value="1"/>
</dbReference>
<dbReference type="KEGG" id="cher:DK880_00572"/>
<dbReference type="SMART" id="SM01185">
    <property type="entry name" value="EFP"/>
    <property type="match status" value="1"/>
</dbReference>
<evidence type="ECO:0000259" key="11">
    <source>
        <dbReference type="SMART" id="SM01185"/>
    </source>
</evidence>
<evidence type="ECO:0000256" key="7">
    <source>
        <dbReference type="HAMAP-Rule" id="MF_00141"/>
    </source>
</evidence>
<evidence type="ECO:0000256" key="1">
    <source>
        <dbReference type="ARBA" id="ARBA00004496"/>
    </source>
</evidence>
<dbReference type="EMBL" id="CP029619">
    <property type="protein sequence ID" value="AWN81888.1"/>
    <property type="molecule type" value="Genomic_DNA"/>
</dbReference>
<dbReference type="Pfam" id="PF09285">
    <property type="entry name" value="Elong-fact-P_C"/>
    <property type="match status" value="1"/>
</dbReference>
<dbReference type="OrthoDB" id="9801844at2"/>
<comment type="similarity">
    <text evidence="3 7 9">Belongs to the elongation factor P family.</text>
</comment>
<organism evidence="12 13">
    <name type="scientific">Candidatus Cardinium hertigii</name>
    <dbReference type="NCBI Taxonomy" id="247481"/>
    <lineage>
        <taxon>Bacteria</taxon>
        <taxon>Pseudomonadati</taxon>
        <taxon>Bacteroidota</taxon>
        <taxon>Cytophagia</taxon>
        <taxon>Cytophagales</taxon>
        <taxon>Amoebophilaceae</taxon>
        <taxon>Candidatus Cardinium</taxon>
    </lineage>
</organism>
<dbReference type="InterPro" id="IPR020599">
    <property type="entry name" value="Transl_elong_fac_P/YeiP"/>
</dbReference>
<gene>
    <name evidence="7 12" type="primary">efp</name>
    <name evidence="12" type="ORF">DK880_00572</name>
</gene>
<dbReference type="Pfam" id="PF01132">
    <property type="entry name" value="EFP"/>
    <property type="match status" value="1"/>
</dbReference>
<evidence type="ECO:0000256" key="6">
    <source>
        <dbReference type="ARBA" id="ARBA00022917"/>
    </source>
</evidence>
<evidence type="ECO:0000256" key="4">
    <source>
        <dbReference type="ARBA" id="ARBA00022490"/>
    </source>
</evidence>
<dbReference type="SMART" id="SM00841">
    <property type="entry name" value="Elong-fact-P_C"/>
    <property type="match status" value="1"/>
</dbReference>
<dbReference type="GO" id="GO:0005829">
    <property type="term" value="C:cytosol"/>
    <property type="evidence" value="ECO:0007669"/>
    <property type="project" value="UniProtKB-ARBA"/>
</dbReference>
<dbReference type="NCBIfam" id="NF001810">
    <property type="entry name" value="PRK00529.1"/>
    <property type="match status" value="1"/>
</dbReference>
<dbReference type="CDD" id="cd04470">
    <property type="entry name" value="S1_EF-P_repeat_1"/>
    <property type="match status" value="1"/>
</dbReference>
<dbReference type="SUPFAM" id="SSF50249">
    <property type="entry name" value="Nucleic acid-binding proteins"/>
    <property type="match status" value="2"/>
</dbReference>
<dbReference type="PIRSF" id="PIRSF005901">
    <property type="entry name" value="EF-P"/>
    <property type="match status" value="1"/>
</dbReference>
<dbReference type="FunFam" id="2.40.50.140:FF:000004">
    <property type="entry name" value="Elongation factor P"/>
    <property type="match status" value="1"/>
</dbReference>
<accession>A0A2Z3L8F0</accession>
<dbReference type="GO" id="GO:0043043">
    <property type="term" value="P:peptide biosynthetic process"/>
    <property type="evidence" value="ECO:0007669"/>
    <property type="project" value="InterPro"/>
</dbReference>
<feature type="domain" description="Translation elongation factor P/YeiP central" evidence="11">
    <location>
        <begin position="67"/>
        <end position="122"/>
    </location>
</feature>
<comment type="pathway">
    <text evidence="2 7">Protein biosynthesis; polypeptide chain elongation.</text>
</comment>